<organism evidence="3 4">
    <name type="scientific">Nocardioides caricicola</name>
    <dbReference type="NCBI Taxonomy" id="634770"/>
    <lineage>
        <taxon>Bacteria</taxon>
        <taxon>Bacillati</taxon>
        <taxon>Actinomycetota</taxon>
        <taxon>Actinomycetes</taxon>
        <taxon>Propionibacteriales</taxon>
        <taxon>Nocardioidaceae</taxon>
        <taxon>Nocardioides</taxon>
    </lineage>
</organism>
<dbReference type="InterPro" id="IPR005545">
    <property type="entry name" value="YCII"/>
</dbReference>
<comment type="similarity">
    <text evidence="1">Belongs to the YciI family.</text>
</comment>
<dbReference type="PANTHER" id="PTHR33606">
    <property type="entry name" value="PROTEIN YCII"/>
    <property type="match status" value="1"/>
</dbReference>
<dbReference type="RefSeq" id="WP_345180292.1">
    <property type="nucleotide sequence ID" value="NZ_BAABFQ010000007.1"/>
</dbReference>
<evidence type="ECO:0000313" key="3">
    <source>
        <dbReference type="EMBL" id="MFC5494296.1"/>
    </source>
</evidence>
<gene>
    <name evidence="3" type="ORF">ACFPKY_14355</name>
</gene>
<proteinExistence type="inferred from homology"/>
<comment type="caution">
    <text evidence="3">The sequence shown here is derived from an EMBL/GenBank/DDBJ whole genome shotgun (WGS) entry which is preliminary data.</text>
</comment>
<evidence type="ECO:0000259" key="2">
    <source>
        <dbReference type="Pfam" id="PF03795"/>
    </source>
</evidence>
<reference evidence="4" key="1">
    <citation type="journal article" date="2019" name="Int. J. Syst. Evol. Microbiol.">
        <title>The Global Catalogue of Microorganisms (GCM) 10K type strain sequencing project: providing services to taxonomists for standard genome sequencing and annotation.</title>
        <authorList>
            <consortium name="The Broad Institute Genomics Platform"/>
            <consortium name="The Broad Institute Genome Sequencing Center for Infectious Disease"/>
            <person name="Wu L."/>
            <person name="Ma J."/>
        </authorList>
    </citation>
    <scope>NUCLEOTIDE SEQUENCE [LARGE SCALE GENOMIC DNA]</scope>
    <source>
        <strain evidence="4">KACC 13778</strain>
    </source>
</reference>
<protein>
    <submittedName>
        <fullName evidence="3">YciI family protein</fullName>
    </submittedName>
</protein>
<dbReference type="InterPro" id="IPR051807">
    <property type="entry name" value="Sec-metab_biosynth-assoc"/>
</dbReference>
<sequence>MQFFCYHRDRTGSTPLRADLVEEHWSYMDRFELIARGPTFLDEDTLTGSVHVVEVPDVAAARAFVFDEPSYQAGAYRDVLLRRTAWQVLDMSVTGGCLAIGFLDRPAPYDDLPAPPRDLAGFGPLLSDDGAMLLGAAALGATEEAARGALVGCAVAETHRWERGGRR</sequence>
<dbReference type="EMBL" id="JBHSMD010000004">
    <property type="protein sequence ID" value="MFC5494296.1"/>
    <property type="molecule type" value="Genomic_DNA"/>
</dbReference>
<accession>A0ABW0N150</accession>
<dbReference type="PANTHER" id="PTHR33606:SF3">
    <property type="entry name" value="PROTEIN YCII"/>
    <property type="match status" value="1"/>
</dbReference>
<name>A0ABW0N150_9ACTN</name>
<feature type="domain" description="YCII-related" evidence="2">
    <location>
        <begin position="1"/>
        <end position="81"/>
    </location>
</feature>
<dbReference type="Pfam" id="PF03795">
    <property type="entry name" value="YCII"/>
    <property type="match status" value="1"/>
</dbReference>
<dbReference type="Proteomes" id="UP001595956">
    <property type="component" value="Unassembled WGS sequence"/>
</dbReference>
<evidence type="ECO:0000256" key="1">
    <source>
        <dbReference type="ARBA" id="ARBA00007689"/>
    </source>
</evidence>
<evidence type="ECO:0000313" key="4">
    <source>
        <dbReference type="Proteomes" id="UP001595956"/>
    </source>
</evidence>
<dbReference type="SUPFAM" id="SSF54909">
    <property type="entry name" value="Dimeric alpha+beta barrel"/>
    <property type="match status" value="1"/>
</dbReference>
<keyword evidence="4" id="KW-1185">Reference proteome</keyword>
<dbReference type="InterPro" id="IPR011008">
    <property type="entry name" value="Dimeric_a/b-barrel"/>
</dbReference>
<dbReference type="Gene3D" id="3.30.70.1060">
    <property type="entry name" value="Dimeric alpha+beta barrel"/>
    <property type="match status" value="1"/>
</dbReference>